<keyword evidence="2" id="KW-1185">Reference proteome</keyword>
<organism evidence="1 2">
    <name type="scientific">Morus notabilis</name>
    <dbReference type="NCBI Taxonomy" id="981085"/>
    <lineage>
        <taxon>Eukaryota</taxon>
        <taxon>Viridiplantae</taxon>
        <taxon>Streptophyta</taxon>
        <taxon>Embryophyta</taxon>
        <taxon>Tracheophyta</taxon>
        <taxon>Spermatophyta</taxon>
        <taxon>Magnoliopsida</taxon>
        <taxon>eudicotyledons</taxon>
        <taxon>Gunneridae</taxon>
        <taxon>Pentapetalae</taxon>
        <taxon>rosids</taxon>
        <taxon>fabids</taxon>
        <taxon>Rosales</taxon>
        <taxon>Moraceae</taxon>
        <taxon>Moreae</taxon>
        <taxon>Morus</taxon>
    </lineage>
</organism>
<dbReference type="STRING" id="981085.W9RI32"/>
<dbReference type="AlphaFoldDB" id="W9RI32"/>
<protein>
    <submittedName>
        <fullName evidence="1">Uncharacterized protein</fullName>
    </submittedName>
</protein>
<dbReference type="Proteomes" id="UP000030645">
    <property type="component" value="Unassembled WGS sequence"/>
</dbReference>
<accession>W9RI32</accession>
<evidence type="ECO:0000313" key="2">
    <source>
        <dbReference type="Proteomes" id="UP000030645"/>
    </source>
</evidence>
<proteinExistence type="predicted"/>
<name>W9RI32_9ROSA</name>
<sequence>MKTSEEFEEDSGGRKFFRDADFLLVNGNCNFATAKASFIGNFQETCGIKTSWGAVIVAEVVALIALIAT</sequence>
<evidence type="ECO:0000313" key="1">
    <source>
        <dbReference type="EMBL" id="EXB78381.1"/>
    </source>
</evidence>
<reference evidence="2" key="1">
    <citation type="submission" date="2013-01" db="EMBL/GenBank/DDBJ databases">
        <title>Draft Genome Sequence of a Mulberry Tree, Morus notabilis C.K. Schneid.</title>
        <authorList>
            <person name="He N."/>
            <person name="Zhao S."/>
        </authorList>
    </citation>
    <scope>NUCLEOTIDE SEQUENCE</scope>
</reference>
<dbReference type="EMBL" id="KE344772">
    <property type="protein sequence ID" value="EXB78381.1"/>
    <property type="molecule type" value="Genomic_DNA"/>
</dbReference>
<gene>
    <name evidence="1" type="ORF">L484_003242</name>
</gene>